<sequence length="120" mass="14175">MSYMKFEIDRFSGRKNFNIWKIQMMALLRREGSIYAIERKYPDRYRIPTRESEYKYRGDCQRFMGKAGKALSGPDHLDVFNKLVMDLQTAGIKKDEETLACALLFSLTSKYCNIENSMKY</sequence>
<dbReference type="Proteomes" id="UP000826656">
    <property type="component" value="Unassembled WGS sequence"/>
</dbReference>
<gene>
    <name evidence="1" type="ORF">KY290_010782</name>
</gene>
<proteinExistence type="predicted"/>
<dbReference type="EMBL" id="JAIVGD010000005">
    <property type="protein sequence ID" value="KAH0773645.1"/>
    <property type="molecule type" value="Genomic_DNA"/>
</dbReference>
<evidence type="ECO:0000313" key="1">
    <source>
        <dbReference type="EMBL" id="KAH0773645.1"/>
    </source>
</evidence>
<accession>A0ABQ7VZ90</accession>
<keyword evidence="2" id="KW-1185">Reference proteome</keyword>
<name>A0ABQ7VZ90_SOLTU</name>
<reference evidence="1 2" key="1">
    <citation type="journal article" date="2021" name="bioRxiv">
        <title>Chromosome-scale and haplotype-resolved genome assembly of a tetraploid potato cultivar.</title>
        <authorList>
            <person name="Sun H."/>
            <person name="Jiao W.-B."/>
            <person name="Krause K."/>
            <person name="Campoy J.A."/>
            <person name="Goel M."/>
            <person name="Folz-Donahue K."/>
            <person name="Kukat C."/>
            <person name="Huettel B."/>
            <person name="Schneeberger K."/>
        </authorList>
    </citation>
    <scope>NUCLEOTIDE SEQUENCE [LARGE SCALE GENOMIC DNA]</scope>
    <source>
        <strain evidence="1">SolTubOtavaFocal</strain>
        <tissue evidence="1">Leaves</tissue>
    </source>
</reference>
<organism evidence="1 2">
    <name type="scientific">Solanum tuberosum</name>
    <name type="common">Potato</name>
    <dbReference type="NCBI Taxonomy" id="4113"/>
    <lineage>
        <taxon>Eukaryota</taxon>
        <taxon>Viridiplantae</taxon>
        <taxon>Streptophyta</taxon>
        <taxon>Embryophyta</taxon>
        <taxon>Tracheophyta</taxon>
        <taxon>Spermatophyta</taxon>
        <taxon>Magnoliopsida</taxon>
        <taxon>eudicotyledons</taxon>
        <taxon>Gunneridae</taxon>
        <taxon>Pentapetalae</taxon>
        <taxon>asterids</taxon>
        <taxon>lamiids</taxon>
        <taxon>Solanales</taxon>
        <taxon>Solanaceae</taxon>
        <taxon>Solanoideae</taxon>
        <taxon>Solaneae</taxon>
        <taxon>Solanum</taxon>
    </lineage>
</organism>
<protein>
    <submittedName>
        <fullName evidence="1">Uncharacterized protein</fullName>
    </submittedName>
</protein>
<comment type="caution">
    <text evidence="1">The sequence shown here is derived from an EMBL/GenBank/DDBJ whole genome shotgun (WGS) entry which is preliminary data.</text>
</comment>
<evidence type="ECO:0000313" key="2">
    <source>
        <dbReference type="Proteomes" id="UP000826656"/>
    </source>
</evidence>